<evidence type="ECO:0000313" key="2">
    <source>
        <dbReference type="Proteomes" id="UP000799437"/>
    </source>
</evidence>
<name>A0A6A6WLG6_9PEZI</name>
<dbReference type="EMBL" id="ML996565">
    <property type="protein sequence ID" value="KAF2762849.1"/>
    <property type="molecule type" value="Genomic_DNA"/>
</dbReference>
<organism evidence="1 2">
    <name type="scientific">Pseudovirgaria hyperparasitica</name>
    <dbReference type="NCBI Taxonomy" id="470096"/>
    <lineage>
        <taxon>Eukaryota</taxon>
        <taxon>Fungi</taxon>
        <taxon>Dikarya</taxon>
        <taxon>Ascomycota</taxon>
        <taxon>Pezizomycotina</taxon>
        <taxon>Dothideomycetes</taxon>
        <taxon>Dothideomycetes incertae sedis</taxon>
        <taxon>Acrospermales</taxon>
        <taxon>Acrospermaceae</taxon>
        <taxon>Pseudovirgaria</taxon>
    </lineage>
</organism>
<dbReference type="AlphaFoldDB" id="A0A6A6WLG6"/>
<keyword evidence="2" id="KW-1185">Reference proteome</keyword>
<evidence type="ECO:0000313" key="1">
    <source>
        <dbReference type="EMBL" id="KAF2762849.1"/>
    </source>
</evidence>
<gene>
    <name evidence="1" type="ORF">EJ05DRAFT_481726</name>
</gene>
<reference evidence="1" key="1">
    <citation type="journal article" date="2020" name="Stud. Mycol.">
        <title>101 Dothideomycetes genomes: a test case for predicting lifestyles and emergence of pathogens.</title>
        <authorList>
            <person name="Haridas S."/>
            <person name="Albert R."/>
            <person name="Binder M."/>
            <person name="Bloem J."/>
            <person name="Labutti K."/>
            <person name="Salamov A."/>
            <person name="Andreopoulos B."/>
            <person name="Baker S."/>
            <person name="Barry K."/>
            <person name="Bills G."/>
            <person name="Bluhm B."/>
            <person name="Cannon C."/>
            <person name="Castanera R."/>
            <person name="Culley D."/>
            <person name="Daum C."/>
            <person name="Ezra D."/>
            <person name="Gonzalez J."/>
            <person name="Henrissat B."/>
            <person name="Kuo A."/>
            <person name="Liang C."/>
            <person name="Lipzen A."/>
            <person name="Lutzoni F."/>
            <person name="Magnuson J."/>
            <person name="Mondo S."/>
            <person name="Nolan M."/>
            <person name="Ohm R."/>
            <person name="Pangilinan J."/>
            <person name="Park H.-J."/>
            <person name="Ramirez L."/>
            <person name="Alfaro M."/>
            <person name="Sun H."/>
            <person name="Tritt A."/>
            <person name="Yoshinaga Y."/>
            <person name="Zwiers L.-H."/>
            <person name="Turgeon B."/>
            <person name="Goodwin S."/>
            <person name="Spatafora J."/>
            <person name="Crous P."/>
            <person name="Grigoriev I."/>
        </authorList>
    </citation>
    <scope>NUCLEOTIDE SEQUENCE</scope>
    <source>
        <strain evidence="1">CBS 121739</strain>
    </source>
</reference>
<dbReference type="RefSeq" id="XP_033605300.1">
    <property type="nucleotide sequence ID" value="XM_033745104.1"/>
</dbReference>
<protein>
    <submittedName>
        <fullName evidence="1">Uncharacterized protein</fullName>
    </submittedName>
</protein>
<dbReference type="GeneID" id="54486158"/>
<accession>A0A6A6WLG6</accession>
<proteinExistence type="predicted"/>
<sequence>MTWGYRCNLSVEVSKDETLRELYPWTEPRRSWERDLTCLKSPNACDYSRAPIRGSWLGLPIVEARSPVHGARLFVATASRSAGAGAFAHCQRRGSVRWAAASSSAVSTGCPLSDVSDPPLLDTTIDNSKAVIYYVPPHSQTNRAVPLLYLNNKT</sequence>
<dbReference type="Proteomes" id="UP000799437">
    <property type="component" value="Unassembled WGS sequence"/>
</dbReference>